<dbReference type="Proteomes" id="UP000178419">
    <property type="component" value="Unassembled WGS sequence"/>
</dbReference>
<keyword evidence="1" id="KW-1133">Transmembrane helix</keyword>
<accession>A0A1F7Y1N3</accession>
<name>A0A1F7Y1N3_9BACT</name>
<dbReference type="AlphaFoldDB" id="A0A1F7Y1N3"/>
<reference evidence="2 3" key="1">
    <citation type="journal article" date="2016" name="Nat. Commun.">
        <title>Thousands of microbial genomes shed light on interconnected biogeochemical processes in an aquifer system.</title>
        <authorList>
            <person name="Anantharaman K."/>
            <person name="Brown C.T."/>
            <person name="Hug L.A."/>
            <person name="Sharon I."/>
            <person name="Castelle C.J."/>
            <person name="Probst A.J."/>
            <person name="Thomas B.C."/>
            <person name="Singh A."/>
            <person name="Wilkins M.J."/>
            <person name="Karaoz U."/>
            <person name="Brodie E.L."/>
            <person name="Williams K.H."/>
            <person name="Hubbard S.S."/>
            <person name="Banfield J.F."/>
        </authorList>
    </citation>
    <scope>NUCLEOTIDE SEQUENCE [LARGE SCALE GENOMIC DNA]</scope>
</reference>
<sequence length="196" mass="22320">MEKERGIAHLLLVVVFCLVTLVALVYYSFQNGLIKITPQQSISPTSTKIQDETANWKTYTNSKYGFSIKYPGTLTPTENQTRYIYLFGVNFAKPGASDTLNPDDIWVYVQEGEALEIEQTIIAHQRDGEIVNQADIEKDGYKGYRLDYQTGKSNFPDYTYSQNKTAILLIKGNFTYIIHASTSLIDQILSTFRFIE</sequence>
<keyword evidence="1" id="KW-0472">Membrane</keyword>
<evidence type="ECO:0000256" key="1">
    <source>
        <dbReference type="SAM" id="Phobius"/>
    </source>
</evidence>
<gene>
    <name evidence="2" type="ORF">A2714_02635</name>
</gene>
<keyword evidence="1" id="KW-0812">Transmembrane</keyword>
<protein>
    <submittedName>
        <fullName evidence="2">Uncharacterized protein</fullName>
    </submittedName>
</protein>
<proteinExistence type="predicted"/>
<evidence type="ECO:0000313" key="3">
    <source>
        <dbReference type="Proteomes" id="UP000178419"/>
    </source>
</evidence>
<evidence type="ECO:0000313" key="2">
    <source>
        <dbReference type="EMBL" id="OGM20839.1"/>
    </source>
</evidence>
<comment type="caution">
    <text evidence="2">The sequence shown here is derived from an EMBL/GenBank/DDBJ whole genome shotgun (WGS) entry which is preliminary data.</text>
</comment>
<dbReference type="EMBL" id="MGGE01000033">
    <property type="protein sequence ID" value="OGM20839.1"/>
    <property type="molecule type" value="Genomic_DNA"/>
</dbReference>
<organism evidence="2 3">
    <name type="scientific">Candidatus Woesebacteria bacterium RIFCSPHIGHO2_01_FULL_38_9</name>
    <dbReference type="NCBI Taxonomy" id="1802492"/>
    <lineage>
        <taxon>Bacteria</taxon>
        <taxon>Candidatus Woeseibacteriota</taxon>
    </lineage>
</organism>
<feature type="transmembrane region" description="Helical" evidence="1">
    <location>
        <begin position="7"/>
        <end position="29"/>
    </location>
</feature>